<name>A0ABD2Q800_9PLAT</name>
<dbReference type="Pfam" id="PF05051">
    <property type="entry name" value="COX17"/>
    <property type="match status" value="1"/>
</dbReference>
<keyword evidence="3 10" id="KW-0479">Metal-binding</keyword>
<dbReference type="AlphaFoldDB" id="A0ABD2Q800"/>
<dbReference type="Gene3D" id="3.20.20.10">
    <property type="entry name" value="Alanine racemase"/>
    <property type="match status" value="1"/>
</dbReference>
<keyword evidence="14" id="KW-1185">Reference proteome</keyword>
<feature type="binding site" evidence="10">
    <location>
        <position position="268"/>
    </location>
    <ligand>
        <name>Cu cation</name>
        <dbReference type="ChEBI" id="CHEBI:23378"/>
    </ligand>
</feature>
<evidence type="ECO:0000259" key="12">
    <source>
        <dbReference type="Pfam" id="PF01168"/>
    </source>
</evidence>
<protein>
    <recommendedName>
        <fullName evidence="9">Pyridoxal phosphate homeostasis protein</fullName>
        <shortName evidence="9">PLP homeostasis protein</shortName>
    </recommendedName>
</protein>
<keyword evidence="8" id="KW-0143">Chaperone</keyword>
<keyword evidence="6" id="KW-0496">Mitochondrion</keyword>
<evidence type="ECO:0000256" key="2">
    <source>
        <dbReference type="ARBA" id="ARBA00009241"/>
    </source>
</evidence>
<comment type="similarity">
    <text evidence="9 11">Belongs to the pyridoxal phosphate-binding protein YggS/PROSC family.</text>
</comment>
<dbReference type="GO" id="GO:0005758">
    <property type="term" value="C:mitochondrial intermembrane space"/>
    <property type="evidence" value="ECO:0007669"/>
    <property type="project" value="UniProtKB-SubCell"/>
</dbReference>
<dbReference type="InterPro" id="IPR001608">
    <property type="entry name" value="Ala_racemase_N"/>
</dbReference>
<comment type="similarity">
    <text evidence="2">Belongs to the COX17 family.</text>
</comment>
<keyword evidence="4 9" id="KW-0663">Pyridoxal phosphate</keyword>
<evidence type="ECO:0000313" key="14">
    <source>
        <dbReference type="Proteomes" id="UP001626550"/>
    </source>
</evidence>
<dbReference type="NCBIfam" id="TIGR00044">
    <property type="entry name" value="YggS family pyridoxal phosphate-dependent enzyme"/>
    <property type="match status" value="1"/>
</dbReference>
<dbReference type="FunFam" id="3.20.20.10:FF:000018">
    <property type="entry name" value="Pyridoxal phosphate homeostasis protein"/>
    <property type="match status" value="1"/>
</dbReference>
<keyword evidence="5 10" id="KW-0186">Copper</keyword>
<feature type="binding site" evidence="10">
    <location>
        <position position="267"/>
    </location>
    <ligand>
        <name>Cu cation</name>
        <dbReference type="ChEBI" id="CHEBI:23378"/>
    </ligand>
</feature>
<dbReference type="Pfam" id="PF01168">
    <property type="entry name" value="Ala_racemase_N"/>
    <property type="match status" value="1"/>
</dbReference>
<dbReference type="HAMAP" id="MF_02087">
    <property type="entry name" value="PLP_homeostasis"/>
    <property type="match status" value="1"/>
</dbReference>
<comment type="subcellular location">
    <subcellularLocation>
        <location evidence="1">Mitochondrion intermembrane space</location>
    </subcellularLocation>
</comment>
<reference evidence="13 14" key="1">
    <citation type="submission" date="2024-11" db="EMBL/GenBank/DDBJ databases">
        <title>Adaptive evolution of stress response genes in parasites aligns with host niche diversity.</title>
        <authorList>
            <person name="Hahn C."/>
            <person name="Resl P."/>
        </authorList>
    </citation>
    <scope>NUCLEOTIDE SEQUENCE [LARGE SCALE GENOMIC DNA]</scope>
    <source>
        <strain evidence="13">EGGRZ-B1_66</strain>
        <tissue evidence="13">Body</tissue>
    </source>
</reference>
<dbReference type="PROSITE" id="PS01211">
    <property type="entry name" value="UPF0001"/>
    <property type="match status" value="1"/>
</dbReference>
<sequence length="309" mass="34497">MALATVEISANIARTTSIIKQAFAKTKFSKLPMLVAVSKLKSKEDITDAYNAGQRVFGENYVSQPRHIVSDNDQLLNACPEIKWHFIGSIQSNKCNKLAKVPNLAMIETISELKIAQQLNGMFEKEQKTMPILIQVNTSQETEKSGIQPDALIQFYNDLVSNCKNLRIVGLMTIGRYGYDPSAGPNPDFIKLVQCRKELSEFLNVQPETFDLSMGMSTDFEHAVIYSQLFMLKLPLQIELGATIVRVVDDQTSKLPLGKDGKPLKPCCACPETRKLRDACILDFGEEHPSCIDLIAAHKKCLRDLGFKI</sequence>
<evidence type="ECO:0000256" key="11">
    <source>
        <dbReference type="RuleBase" id="RU004514"/>
    </source>
</evidence>
<evidence type="ECO:0000256" key="7">
    <source>
        <dbReference type="ARBA" id="ARBA00023157"/>
    </source>
</evidence>
<feature type="domain" description="Alanine racemase N-terminal" evidence="12">
    <location>
        <begin position="94"/>
        <end position="218"/>
    </location>
</feature>
<evidence type="ECO:0000313" key="13">
    <source>
        <dbReference type="EMBL" id="KAL3315603.1"/>
    </source>
</evidence>
<evidence type="ECO:0000256" key="6">
    <source>
        <dbReference type="ARBA" id="ARBA00023128"/>
    </source>
</evidence>
<dbReference type="EMBL" id="JBJKFK010000710">
    <property type="protein sequence ID" value="KAL3315603.1"/>
    <property type="molecule type" value="Genomic_DNA"/>
</dbReference>
<dbReference type="InterPro" id="IPR029066">
    <property type="entry name" value="PLP-binding_barrel"/>
</dbReference>
<evidence type="ECO:0000256" key="8">
    <source>
        <dbReference type="ARBA" id="ARBA00023186"/>
    </source>
</evidence>
<dbReference type="SUPFAM" id="SSF47072">
    <property type="entry name" value="Cysteine alpha-hairpin motif"/>
    <property type="match status" value="1"/>
</dbReference>
<evidence type="ECO:0000256" key="5">
    <source>
        <dbReference type="ARBA" id="ARBA00023008"/>
    </source>
</evidence>
<evidence type="ECO:0000256" key="4">
    <source>
        <dbReference type="ARBA" id="ARBA00022898"/>
    </source>
</evidence>
<evidence type="ECO:0000256" key="1">
    <source>
        <dbReference type="ARBA" id="ARBA00004569"/>
    </source>
</evidence>
<organism evidence="13 14">
    <name type="scientific">Cichlidogyrus casuarinus</name>
    <dbReference type="NCBI Taxonomy" id="1844966"/>
    <lineage>
        <taxon>Eukaryota</taxon>
        <taxon>Metazoa</taxon>
        <taxon>Spiralia</taxon>
        <taxon>Lophotrochozoa</taxon>
        <taxon>Platyhelminthes</taxon>
        <taxon>Monogenea</taxon>
        <taxon>Monopisthocotylea</taxon>
        <taxon>Dactylogyridea</taxon>
        <taxon>Ancyrocephalidae</taxon>
        <taxon>Cichlidogyrus</taxon>
    </lineage>
</organism>
<dbReference type="InterPro" id="IPR009069">
    <property type="entry name" value="Cys_alpha_HP_mot_SF"/>
</dbReference>
<dbReference type="Gene3D" id="1.10.287.1130">
    <property type="entry name" value="CytochromE C oxidase copper chaperone"/>
    <property type="match status" value="1"/>
</dbReference>
<dbReference type="PANTHER" id="PTHR10146:SF14">
    <property type="entry name" value="PYRIDOXAL PHOSPHATE HOMEOSTASIS PROTEIN"/>
    <property type="match status" value="1"/>
</dbReference>
<dbReference type="Proteomes" id="UP001626550">
    <property type="component" value="Unassembled WGS sequence"/>
</dbReference>
<dbReference type="SUPFAM" id="SSF51419">
    <property type="entry name" value="PLP-binding barrel"/>
    <property type="match status" value="1"/>
</dbReference>
<dbReference type="InterPro" id="IPR007745">
    <property type="entry name" value="Cyt_c_oxidase_Cu-chaperone"/>
</dbReference>
<keyword evidence="7" id="KW-1015">Disulfide bond</keyword>
<comment type="function">
    <text evidence="9">Pyridoxal 5'-phosphate (PLP)-binding protein, which may be involved in intracellular homeostatic regulation of pyridoxal 5'-phosphate (PLP), the active form of vitamin B6.</text>
</comment>
<evidence type="ECO:0000256" key="10">
    <source>
        <dbReference type="PIRSR" id="PIRSR607745-1"/>
    </source>
</evidence>
<comment type="caution">
    <text evidence="13">The sequence shown here is derived from an EMBL/GenBank/DDBJ whole genome shotgun (WGS) entry which is preliminary data.</text>
</comment>
<evidence type="ECO:0000256" key="3">
    <source>
        <dbReference type="ARBA" id="ARBA00022723"/>
    </source>
</evidence>
<dbReference type="PANTHER" id="PTHR10146">
    <property type="entry name" value="PROLINE SYNTHETASE CO-TRANSCRIBED BACTERIAL HOMOLOG PROTEIN"/>
    <property type="match status" value="1"/>
</dbReference>
<dbReference type="GO" id="GO:0030170">
    <property type="term" value="F:pyridoxal phosphate binding"/>
    <property type="evidence" value="ECO:0007669"/>
    <property type="project" value="UniProtKB-UniRule"/>
</dbReference>
<feature type="modified residue" description="N6-(pyridoxal phosphate)lysine" evidence="9">
    <location>
        <position position="39"/>
    </location>
</feature>
<dbReference type="GO" id="GO:0046872">
    <property type="term" value="F:metal ion binding"/>
    <property type="evidence" value="ECO:0007669"/>
    <property type="project" value="UniProtKB-KW"/>
</dbReference>
<proteinExistence type="inferred from homology"/>
<dbReference type="InterPro" id="IPR011078">
    <property type="entry name" value="PyrdxlP_homeostasis"/>
</dbReference>
<evidence type="ECO:0000256" key="9">
    <source>
        <dbReference type="HAMAP-Rule" id="MF_03225"/>
    </source>
</evidence>
<accession>A0ABD2Q800</accession>
<gene>
    <name evidence="13" type="ORF">Ciccas_005766</name>
</gene>